<organism evidence="10 11">
    <name type="scientific">Fictibacillus marinisediminis</name>
    <dbReference type="NCBI Taxonomy" id="2878389"/>
    <lineage>
        <taxon>Bacteria</taxon>
        <taxon>Bacillati</taxon>
        <taxon>Bacillota</taxon>
        <taxon>Bacilli</taxon>
        <taxon>Bacillales</taxon>
        <taxon>Fictibacillaceae</taxon>
        <taxon>Fictibacillus</taxon>
    </lineage>
</organism>
<comment type="similarity">
    <text evidence="7">Belongs to the binding-protein-dependent transport system permease family.</text>
</comment>
<evidence type="ECO:0000256" key="1">
    <source>
        <dbReference type="ARBA" id="ARBA00004651"/>
    </source>
</evidence>
<evidence type="ECO:0000256" key="6">
    <source>
        <dbReference type="ARBA" id="ARBA00023136"/>
    </source>
</evidence>
<feature type="transmembrane region" description="Helical" evidence="7">
    <location>
        <begin position="167"/>
        <end position="183"/>
    </location>
</feature>
<evidence type="ECO:0000256" key="4">
    <source>
        <dbReference type="ARBA" id="ARBA00022692"/>
    </source>
</evidence>
<evidence type="ECO:0000256" key="8">
    <source>
        <dbReference type="SAM" id="MobiDB-lite"/>
    </source>
</evidence>
<keyword evidence="11" id="KW-1185">Reference proteome</keyword>
<dbReference type="InterPro" id="IPR000515">
    <property type="entry name" value="MetI-like"/>
</dbReference>
<dbReference type="Proteomes" id="UP001139011">
    <property type="component" value="Unassembled WGS sequence"/>
</dbReference>
<evidence type="ECO:0000256" key="5">
    <source>
        <dbReference type="ARBA" id="ARBA00022989"/>
    </source>
</evidence>
<dbReference type="GO" id="GO:0005886">
    <property type="term" value="C:plasma membrane"/>
    <property type="evidence" value="ECO:0007669"/>
    <property type="project" value="UniProtKB-SubCell"/>
</dbReference>
<feature type="transmembrane region" description="Helical" evidence="7">
    <location>
        <begin position="264"/>
        <end position="286"/>
    </location>
</feature>
<feature type="region of interest" description="Disordered" evidence="8">
    <location>
        <begin position="1"/>
        <end position="21"/>
    </location>
</feature>
<keyword evidence="5 7" id="KW-1133">Transmembrane helix</keyword>
<dbReference type="RefSeq" id="WP_248251538.1">
    <property type="nucleotide sequence ID" value="NZ_JAIWJX010000002.1"/>
</dbReference>
<comment type="subcellular location">
    <subcellularLocation>
        <location evidence="1 7">Cell membrane</location>
        <topology evidence="1 7">Multi-pass membrane protein</topology>
    </subcellularLocation>
</comment>
<feature type="transmembrane region" description="Helical" evidence="7">
    <location>
        <begin position="40"/>
        <end position="66"/>
    </location>
</feature>
<dbReference type="Pfam" id="PF12911">
    <property type="entry name" value="OppC_N"/>
    <property type="match status" value="1"/>
</dbReference>
<sequence length="303" mass="32712">MAELARTTPPLTNPPTVEQGDDKVISPWKDAWRSFKKNKLAMVGLGIVIFFILIAILATVLAPYSFSDQHLADKHLAPSGEHWFGTDEFGRDIFSRVLYGARISLWVGFVSVAGSVIVGSALGIIAGYYGKFIDGIISRIFDILLAFPSILLAIAVVSVLGPSLRNALIAIAIINVPIFGRLVRSRVLSVKEEEYITAAKAIGMKDSRILIHHVLPNSMAPIIVQGTLAIATAIIEAAALGFLGLGAQPPTPEWGKMLADSRDFIIQAPWTVIFPGIAIMLTVLGFNLMGDGLRDALDPRMKN</sequence>
<feature type="transmembrane region" description="Helical" evidence="7">
    <location>
        <begin position="222"/>
        <end position="244"/>
    </location>
</feature>
<name>A0A9X1XAE3_9BACL</name>
<dbReference type="GO" id="GO:0055085">
    <property type="term" value="P:transmembrane transport"/>
    <property type="evidence" value="ECO:0007669"/>
    <property type="project" value="InterPro"/>
</dbReference>
<dbReference type="InterPro" id="IPR025966">
    <property type="entry name" value="OppC_N"/>
</dbReference>
<feature type="transmembrane region" description="Helical" evidence="7">
    <location>
        <begin position="140"/>
        <end position="161"/>
    </location>
</feature>
<dbReference type="PANTHER" id="PTHR43386:SF1">
    <property type="entry name" value="D,D-DIPEPTIDE TRANSPORT SYSTEM PERMEASE PROTEIN DDPC-RELATED"/>
    <property type="match status" value="1"/>
</dbReference>
<keyword evidence="2 7" id="KW-0813">Transport</keyword>
<dbReference type="Pfam" id="PF00528">
    <property type="entry name" value="BPD_transp_1"/>
    <property type="match status" value="1"/>
</dbReference>
<keyword evidence="3" id="KW-1003">Cell membrane</keyword>
<dbReference type="EMBL" id="JAIWJX010000002">
    <property type="protein sequence ID" value="MCK6255758.1"/>
    <property type="molecule type" value="Genomic_DNA"/>
</dbReference>
<evidence type="ECO:0000256" key="3">
    <source>
        <dbReference type="ARBA" id="ARBA00022475"/>
    </source>
</evidence>
<feature type="domain" description="ABC transmembrane type-1" evidence="9">
    <location>
        <begin position="101"/>
        <end position="290"/>
    </location>
</feature>
<evidence type="ECO:0000259" key="9">
    <source>
        <dbReference type="PROSITE" id="PS50928"/>
    </source>
</evidence>
<dbReference type="PROSITE" id="PS50928">
    <property type="entry name" value="ABC_TM1"/>
    <property type="match status" value="1"/>
</dbReference>
<dbReference type="PANTHER" id="PTHR43386">
    <property type="entry name" value="OLIGOPEPTIDE TRANSPORT SYSTEM PERMEASE PROTEIN APPC"/>
    <property type="match status" value="1"/>
</dbReference>
<evidence type="ECO:0000256" key="7">
    <source>
        <dbReference type="RuleBase" id="RU363032"/>
    </source>
</evidence>
<evidence type="ECO:0000313" key="11">
    <source>
        <dbReference type="Proteomes" id="UP001139011"/>
    </source>
</evidence>
<dbReference type="AlphaFoldDB" id="A0A9X1XAE3"/>
<dbReference type="InterPro" id="IPR050366">
    <property type="entry name" value="BP-dependent_transpt_permease"/>
</dbReference>
<keyword evidence="6 7" id="KW-0472">Membrane</keyword>
<dbReference type="CDD" id="cd06261">
    <property type="entry name" value="TM_PBP2"/>
    <property type="match status" value="1"/>
</dbReference>
<proteinExistence type="inferred from homology"/>
<dbReference type="Gene3D" id="1.10.3720.10">
    <property type="entry name" value="MetI-like"/>
    <property type="match status" value="1"/>
</dbReference>
<comment type="caution">
    <text evidence="10">The sequence shown here is derived from an EMBL/GenBank/DDBJ whole genome shotgun (WGS) entry which is preliminary data.</text>
</comment>
<keyword evidence="4 7" id="KW-0812">Transmembrane</keyword>
<evidence type="ECO:0000256" key="2">
    <source>
        <dbReference type="ARBA" id="ARBA00022448"/>
    </source>
</evidence>
<reference evidence="10" key="1">
    <citation type="submission" date="2021-09" db="EMBL/GenBank/DDBJ databases">
        <title>Genome analysis of Fictibacillus sp. KIGAM418 isolated from marine sediment.</title>
        <authorList>
            <person name="Seo M.-J."/>
            <person name="Cho E.-S."/>
            <person name="Hwang C.Y."/>
        </authorList>
    </citation>
    <scope>NUCLEOTIDE SEQUENCE</scope>
    <source>
        <strain evidence="10">KIGAM418</strain>
    </source>
</reference>
<dbReference type="InterPro" id="IPR035906">
    <property type="entry name" value="MetI-like_sf"/>
</dbReference>
<accession>A0A9X1XAE3</accession>
<feature type="transmembrane region" description="Helical" evidence="7">
    <location>
        <begin position="103"/>
        <end position="128"/>
    </location>
</feature>
<dbReference type="SUPFAM" id="SSF161098">
    <property type="entry name" value="MetI-like"/>
    <property type="match status" value="1"/>
</dbReference>
<protein>
    <submittedName>
        <fullName evidence="10">ABC transporter permease</fullName>
    </submittedName>
</protein>
<gene>
    <name evidence="10" type="ORF">LCY76_03875</name>
</gene>
<evidence type="ECO:0000313" key="10">
    <source>
        <dbReference type="EMBL" id="MCK6255758.1"/>
    </source>
</evidence>